<evidence type="ECO:0000313" key="2">
    <source>
        <dbReference type="Proteomes" id="UP001217089"/>
    </source>
</evidence>
<sequence>MLGYSDELTRFVLPALFHNVQNQLENLASNKTAKQSSIFAGYGANRAVDDVIIQKIGYCSHTNWNPTPSWWEVDLSRIYGIESIKIYHRHDTSK</sequence>
<name>A0ABQ9FGX4_TEGGR</name>
<proteinExistence type="predicted"/>
<accession>A0ABQ9FGX4</accession>
<dbReference type="Pfam" id="PF22633">
    <property type="entry name" value="F5_F8_type_C_2"/>
    <property type="match status" value="1"/>
</dbReference>
<dbReference type="InterPro" id="IPR008979">
    <property type="entry name" value="Galactose-bd-like_sf"/>
</dbReference>
<dbReference type="Proteomes" id="UP001217089">
    <property type="component" value="Unassembled WGS sequence"/>
</dbReference>
<dbReference type="SUPFAM" id="SSF49785">
    <property type="entry name" value="Galactose-binding domain-like"/>
    <property type="match status" value="1"/>
</dbReference>
<dbReference type="Gene3D" id="2.60.120.260">
    <property type="entry name" value="Galactose-binding domain-like"/>
    <property type="match status" value="1"/>
</dbReference>
<dbReference type="InterPro" id="IPR051941">
    <property type="entry name" value="BG_Antigen-Binding_Lectin"/>
</dbReference>
<evidence type="ECO:0008006" key="3">
    <source>
        <dbReference type="Google" id="ProtNLM"/>
    </source>
</evidence>
<evidence type="ECO:0000313" key="1">
    <source>
        <dbReference type="EMBL" id="KAJ8316550.1"/>
    </source>
</evidence>
<comment type="caution">
    <text evidence="1">The sequence shown here is derived from an EMBL/GenBank/DDBJ whole genome shotgun (WGS) entry which is preliminary data.</text>
</comment>
<dbReference type="PANTHER" id="PTHR45713:SF6">
    <property type="entry name" value="F5_8 TYPE C DOMAIN-CONTAINING PROTEIN"/>
    <property type="match status" value="1"/>
</dbReference>
<reference evidence="1 2" key="1">
    <citation type="submission" date="2022-12" db="EMBL/GenBank/DDBJ databases">
        <title>Chromosome-level genome of Tegillarca granosa.</title>
        <authorList>
            <person name="Kim J."/>
        </authorList>
    </citation>
    <scope>NUCLEOTIDE SEQUENCE [LARGE SCALE GENOMIC DNA]</scope>
    <source>
        <strain evidence="1">Teg-2019</strain>
        <tissue evidence="1">Adductor muscle</tissue>
    </source>
</reference>
<protein>
    <recommendedName>
        <fullName evidence="3">Fucolectin tachylectin-4 pentraxin-1 domain-containing protein</fullName>
    </recommendedName>
</protein>
<gene>
    <name evidence="1" type="ORF">KUTeg_005898</name>
</gene>
<keyword evidence="2" id="KW-1185">Reference proteome</keyword>
<organism evidence="1 2">
    <name type="scientific">Tegillarca granosa</name>
    <name type="common">Malaysian cockle</name>
    <name type="synonym">Anadara granosa</name>
    <dbReference type="NCBI Taxonomy" id="220873"/>
    <lineage>
        <taxon>Eukaryota</taxon>
        <taxon>Metazoa</taxon>
        <taxon>Spiralia</taxon>
        <taxon>Lophotrochozoa</taxon>
        <taxon>Mollusca</taxon>
        <taxon>Bivalvia</taxon>
        <taxon>Autobranchia</taxon>
        <taxon>Pteriomorphia</taxon>
        <taxon>Arcoida</taxon>
        <taxon>Arcoidea</taxon>
        <taxon>Arcidae</taxon>
        <taxon>Tegillarca</taxon>
    </lineage>
</organism>
<dbReference type="EMBL" id="JARBDR010000323">
    <property type="protein sequence ID" value="KAJ8316550.1"/>
    <property type="molecule type" value="Genomic_DNA"/>
</dbReference>
<dbReference type="PANTHER" id="PTHR45713">
    <property type="entry name" value="FTP DOMAIN-CONTAINING PROTEIN"/>
    <property type="match status" value="1"/>
</dbReference>